<organism evidence="1 2">
    <name type="scientific">Rhynchosporium secalis</name>
    <name type="common">Barley scald fungus</name>
    <dbReference type="NCBI Taxonomy" id="38038"/>
    <lineage>
        <taxon>Eukaryota</taxon>
        <taxon>Fungi</taxon>
        <taxon>Dikarya</taxon>
        <taxon>Ascomycota</taxon>
        <taxon>Pezizomycotina</taxon>
        <taxon>Leotiomycetes</taxon>
        <taxon>Helotiales</taxon>
        <taxon>Ploettnerulaceae</taxon>
        <taxon>Rhynchosporium</taxon>
    </lineage>
</organism>
<proteinExistence type="predicted"/>
<keyword evidence="2" id="KW-1185">Reference proteome</keyword>
<sequence>MTKTSEEVERRLRFSDALKLKNFLLFRDLLCSASRPAIGWLTLPPESLNRVRLKAEKVQQAIANNRKAVNNDQANDDSKDTYDQNTARLLYDNLLQHDDCHGVYSTSTKIAENVSGR</sequence>
<evidence type="ECO:0000313" key="2">
    <source>
        <dbReference type="Proteomes" id="UP000177625"/>
    </source>
</evidence>
<dbReference type="AlphaFoldDB" id="A0A1E1M0J3"/>
<dbReference type="Proteomes" id="UP000177625">
    <property type="component" value="Unassembled WGS sequence"/>
</dbReference>
<gene>
    <name evidence="1" type="ORF">RSE6_02526</name>
</gene>
<accession>A0A1E1M0J3</accession>
<protein>
    <submittedName>
        <fullName evidence="1">Uncharacterized protein</fullName>
    </submittedName>
</protein>
<evidence type="ECO:0000313" key="1">
    <source>
        <dbReference type="EMBL" id="CZT42599.1"/>
    </source>
</evidence>
<name>A0A1E1M0J3_RHYSE</name>
<reference evidence="2" key="1">
    <citation type="submission" date="2016-03" db="EMBL/GenBank/DDBJ databases">
        <authorList>
            <person name="Guldener U."/>
        </authorList>
    </citation>
    <scope>NUCLEOTIDE SEQUENCE [LARGE SCALE GENOMIC DNA]</scope>
</reference>
<dbReference type="EMBL" id="FJVC01000097">
    <property type="protein sequence ID" value="CZT42599.1"/>
    <property type="molecule type" value="Genomic_DNA"/>
</dbReference>